<dbReference type="GO" id="GO:0008170">
    <property type="term" value="F:N-methyltransferase activity"/>
    <property type="evidence" value="ECO:0007669"/>
    <property type="project" value="InterPro"/>
</dbReference>
<organism evidence="7 8">
    <name type="scientific">Desulfovibrio fairfieldensis</name>
    <dbReference type="NCBI Taxonomy" id="44742"/>
    <lineage>
        <taxon>Bacteria</taxon>
        <taxon>Pseudomonadati</taxon>
        <taxon>Thermodesulfobacteriota</taxon>
        <taxon>Desulfovibrionia</taxon>
        <taxon>Desulfovibrionales</taxon>
        <taxon>Desulfovibrionaceae</taxon>
        <taxon>Desulfovibrio</taxon>
    </lineage>
</organism>
<dbReference type="InterPro" id="IPR001091">
    <property type="entry name" value="RM_Methyltransferase"/>
</dbReference>
<reference evidence="8" key="1">
    <citation type="submission" date="2016-02" db="EMBL/GenBank/DDBJ databases">
        <authorList>
            <person name="Holder M.E."/>
            <person name="Ajami N.J."/>
            <person name="Petrosino J.F."/>
        </authorList>
    </citation>
    <scope>NUCLEOTIDE SEQUENCE [LARGE SCALE GENOMIC DNA]</scope>
    <source>
        <strain evidence="8">CCUG 45958</strain>
    </source>
</reference>
<dbReference type="Pfam" id="PF01555">
    <property type="entry name" value="N6_N4_Mtase"/>
    <property type="match status" value="1"/>
</dbReference>
<name>A0A0X8JJR3_9BACT</name>
<comment type="similarity">
    <text evidence="1 4">Belongs to the N(4)/N(6)-methyltransferase family.</text>
</comment>
<evidence type="ECO:0000313" key="8">
    <source>
        <dbReference type="Proteomes" id="UP000069241"/>
    </source>
</evidence>
<dbReference type="InterPro" id="IPR029063">
    <property type="entry name" value="SAM-dependent_MTases_sf"/>
</dbReference>
<evidence type="ECO:0000313" key="7">
    <source>
        <dbReference type="EMBL" id="AMD90074.1"/>
    </source>
</evidence>
<feature type="compositionally biased region" description="Polar residues" evidence="5">
    <location>
        <begin position="38"/>
        <end position="59"/>
    </location>
</feature>
<dbReference type="InterPro" id="IPR002941">
    <property type="entry name" value="DNA_methylase_N4/N6"/>
</dbReference>
<evidence type="ECO:0000259" key="6">
    <source>
        <dbReference type="Pfam" id="PF01555"/>
    </source>
</evidence>
<dbReference type="STRING" id="44742.AXF13_08045"/>
<feature type="region of interest" description="Disordered" evidence="5">
    <location>
        <begin position="36"/>
        <end position="64"/>
    </location>
</feature>
<dbReference type="InterPro" id="IPR002052">
    <property type="entry name" value="DNA_methylase_N6_adenine_CS"/>
</dbReference>
<sequence>MSFFPSLSLYQGDCFKILQTLPNFSVDMVLTDPPYASGGQSTSARQNDPAQKYQTSGTKRTYPPMLGDSKDQRSWVTWCTLWLSECWRIAKNGAPLLVFSDWRQLPALTDAVQGAGWTWRSIVVWNKNSCRPMIGRFRQQAEFIVFASKGPFIATTRQCLPGVFSHSVVAAKKVHLTSKPVELIQDLLMISKEKCVVLDPFMGGGTTGVACMATGRHFVGIELSAQYFEIAKARIDAEALSKQAI</sequence>
<dbReference type="Proteomes" id="UP000069241">
    <property type="component" value="Chromosome"/>
</dbReference>
<keyword evidence="8" id="KW-1185">Reference proteome</keyword>
<dbReference type="GO" id="GO:0003677">
    <property type="term" value="F:DNA binding"/>
    <property type="evidence" value="ECO:0007669"/>
    <property type="project" value="InterPro"/>
</dbReference>
<dbReference type="GO" id="GO:0032259">
    <property type="term" value="P:methylation"/>
    <property type="evidence" value="ECO:0007669"/>
    <property type="project" value="UniProtKB-KW"/>
</dbReference>
<dbReference type="EC" id="2.1.1.-" evidence="4"/>
<gene>
    <name evidence="7" type="ORF">AXF13_08045</name>
</gene>
<keyword evidence="2 7" id="KW-0489">Methyltransferase</keyword>
<protein>
    <recommendedName>
        <fullName evidence="4">Methyltransferase</fullName>
        <ecNumber evidence="4">2.1.1.-</ecNumber>
    </recommendedName>
</protein>
<dbReference type="KEGG" id="dfi:AXF13_08045"/>
<dbReference type="RefSeq" id="WP_062252424.1">
    <property type="nucleotide sequence ID" value="NZ_CP014229.1"/>
</dbReference>
<dbReference type="EMBL" id="CP014229">
    <property type="protein sequence ID" value="AMD90074.1"/>
    <property type="molecule type" value="Genomic_DNA"/>
</dbReference>
<keyword evidence="3" id="KW-0808">Transferase</keyword>
<evidence type="ECO:0000256" key="1">
    <source>
        <dbReference type="ARBA" id="ARBA00006594"/>
    </source>
</evidence>
<dbReference type="PANTHER" id="PTHR13370">
    <property type="entry name" value="RNA METHYLASE-RELATED"/>
    <property type="match status" value="1"/>
</dbReference>
<evidence type="ECO:0000256" key="4">
    <source>
        <dbReference type="RuleBase" id="RU362026"/>
    </source>
</evidence>
<dbReference type="GO" id="GO:0005737">
    <property type="term" value="C:cytoplasm"/>
    <property type="evidence" value="ECO:0007669"/>
    <property type="project" value="TreeGrafter"/>
</dbReference>
<proteinExistence type="inferred from homology"/>
<accession>A0A0X8JJR3</accession>
<dbReference type="SUPFAM" id="SSF53335">
    <property type="entry name" value="S-adenosyl-L-methionine-dependent methyltransferases"/>
    <property type="match status" value="1"/>
</dbReference>
<dbReference type="PANTHER" id="PTHR13370:SF3">
    <property type="entry name" value="TRNA (GUANINE(10)-N2)-METHYLTRANSFERASE HOMOLOG"/>
    <property type="match status" value="1"/>
</dbReference>
<dbReference type="PRINTS" id="PR00508">
    <property type="entry name" value="S21N4MTFRASE"/>
</dbReference>
<dbReference type="PROSITE" id="PS00092">
    <property type="entry name" value="N6_MTASE"/>
    <property type="match status" value="1"/>
</dbReference>
<evidence type="ECO:0000256" key="2">
    <source>
        <dbReference type="ARBA" id="ARBA00022603"/>
    </source>
</evidence>
<dbReference type="REBASE" id="138434">
    <property type="entry name" value="M.Dfa45958ORF8045P"/>
</dbReference>
<dbReference type="GO" id="GO:0009007">
    <property type="term" value="F:site-specific DNA-methyltransferase (adenine-specific) activity"/>
    <property type="evidence" value="ECO:0007669"/>
    <property type="project" value="TreeGrafter"/>
</dbReference>
<evidence type="ECO:0000256" key="3">
    <source>
        <dbReference type="ARBA" id="ARBA00022679"/>
    </source>
</evidence>
<dbReference type="Gene3D" id="3.40.50.150">
    <property type="entry name" value="Vaccinia Virus protein VP39"/>
    <property type="match status" value="1"/>
</dbReference>
<feature type="domain" description="DNA methylase N-4/N-6" evidence="6">
    <location>
        <begin position="26"/>
        <end position="232"/>
    </location>
</feature>
<evidence type="ECO:0000256" key="5">
    <source>
        <dbReference type="SAM" id="MobiDB-lite"/>
    </source>
</evidence>
<dbReference type="AlphaFoldDB" id="A0A0X8JJR3"/>